<keyword evidence="5 7" id="KW-0238">DNA-binding</keyword>
<dbReference type="SUPFAM" id="SSF53098">
    <property type="entry name" value="Ribonuclease H-like"/>
    <property type="match status" value="1"/>
</dbReference>
<comment type="similarity">
    <text evidence="1 7">Belongs to the DNA polymerase type-B family.</text>
</comment>
<comment type="caution">
    <text evidence="10">The sequence shown here is derived from an EMBL/GenBank/DDBJ whole genome shotgun (WGS) entry which is preliminary data.</text>
</comment>
<feature type="domain" description="DNA-directed DNA polymerase family B multifunctional" evidence="8">
    <location>
        <begin position="410"/>
        <end position="740"/>
    </location>
</feature>
<evidence type="ECO:0000259" key="9">
    <source>
        <dbReference type="Pfam" id="PF03104"/>
    </source>
</evidence>
<evidence type="ECO:0000313" key="10">
    <source>
        <dbReference type="EMBL" id="PWR73165.1"/>
    </source>
</evidence>
<dbReference type="EC" id="2.7.7.7" evidence="7"/>
<dbReference type="EMBL" id="QGMY01000003">
    <property type="protein sequence ID" value="PWR73165.1"/>
    <property type="molecule type" value="Genomic_DNA"/>
</dbReference>
<dbReference type="Gene3D" id="1.10.132.60">
    <property type="entry name" value="DNA polymerase family B, C-terminal domain"/>
    <property type="match status" value="1"/>
</dbReference>
<dbReference type="Proteomes" id="UP000245657">
    <property type="component" value="Unassembled WGS sequence"/>
</dbReference>
<dbReference type="AlphaFoldDB" id="A0A2V2N3U1"/>
<evidence type="ECO:0000256" key="5">
    <source>
        <dbReference type="ARBA" id="ARBA00023125"/>
    </source>
</evidence>
<dbReference type="GO" id="GO:0000166">
    <property type="term" value="F:nucleotide binding"/>
    <property type="evidence" value="ECO:0007669"/>
    <property type="project" value="InterPro"/>
</dbReference>
<comment type="catalytic activity">
    <reaction evidence="6 7">
        <text>DNA(n) + a 2'-deoxyribonucleoside 5'-triphosphate = DNA(n+1) + diphosphate</text>
        <dbReference type="Rhea" id="RHEA:22508"/>
        <dbReference type="Rhea" id="RHEA-COMP:17339"/>
        <dbReference type="Rhea" id="RHEA-COMP:17340"/>
        <dbReference type="ChEBI" id="CHEBI:33019"/>
        <dbReference type="ChEBI" id="CHEBI:61560"/>
        <dbReference type="ChEBI" id="CHEBI:173112"/>
        <dbReference type="EC" id="2.7.7.7"/>
    </reaction>
</comment>
<keyword evidence="7" id="KW-0235">DNA replication</keyword>
<evidence type="ECO:0000256" key="4">
    <source>
        <dbReference type="ARBA" id="ARBA00022932"/>
    </source>
</evidence>
<accession>A0A2V2N3U1</accession>
<dbReference type="InterPro" id="IPR036397">
    <property type="entry name" value="RNaseH_sf"/>
</dbReference>
<keyword evidence="11" id="KW-1185">Reference proteome</keyword>
<name>A0A2V2N3U1_9EURY</name>
<sequence length="834" mass="94939">MDENKNTTKTALSQNKIQTELNFQGDAEDTGKTLLGINQVEYSNGPDGPVIHLYGREKDGTSREIMITGFKPYLYVKAEQLSTVPLPMQVIKVEETPYWSIHREEVRRMYTQRPTDVRDVRTDYTHFEADIPFATRFMIDMGITAGVKIPKDQFQVPYQEVIPDNIMAPTRSCILDIECQDDKGGLPDPDRDAIICITAWDSFDDVYKTFILQNESKTITPSLINSTGPLESGCFNKSCHEVLIYQTEKELLAGFASYITKNNPDLLTGWNFIDFDLPFILGRIKKLNLPTDILARLKGPSERSTIRGRIEFDLLAAYKKMQSTKLDSYRLDAVGEREVGDVKAFHYSPGMTTSFWKDSPAQLIEYNYKDVELCVKINQKNSIIEFYQEISRYVGCPLDRTLNSSNVIDIYILRKAFGKFVLPSKGYAAGDEFEGATVFDPSHGLKENVVVLDLKSLYPMAMMTINASPETKDPEGELIAPNGIRFKGQPDGLTRSIISELLKERDEKKNTRNLYPFGSQEYHLFDMQQNVIKVIMNTYYGVSGYSRFRLYDREIGAAVTSVGRAIIEHTRSIIESKGYSVIYGDTDSCMVQLPQGDLEQTIQIARSIEKELNGSYDKFARDTLHADHHFFSIKFEKVYRRFFQGGKKKRYAGNLIWKEGKDVDEIDMVGFEAKRSDSPLLTREVMKEMMNRILKGAELPEIKQFLGDVIKKYRAGGYPLDEIGIPGGIGKGLEDYDIADAQIRGAKYANEYLGMNFGKGSKPKRLYIKTVKGKYPKTDVLCFEYGDQVPTEFVVDRELMLDKTIKQPISRILEPIGWSWSDMDPSRTTLSDFF</sequence>
<dbReference type="PANTHER" id="PTHR10322:SF23">
    <property type="entry name" value="DNA POLYMERASE DELTA CATALYTIC SUBUNIT"/>
    <property type="match status" value="1"/>
</dbReference>
<dbReference type="PROSITE" id="PS00116">
    <property type="entry name" value="DNA_POLYMERASE_B"/>
    <property type="match status" value="1"/>
</dbReference>
<organism evidence="10 11">
    <name type="scientific">Methanospirillum lacunae</name>
    <dbReference type="NCBI Taxonomy" id="668570"/>
    <lineage>
        <taxon>Archaea</taxon>
        <taxon>Methanobacteriati</taxon>
        <taxon>Methanobacteriota</taxon>
        <taxon>Stenosarchaea group</taxon>
        <taxon>Methanomicrobia</taxon>
        <taxon>Methanomicrobiales</taxon>
        <taxon>Methanospirillaceae</taxon>
        <taxon>Methanospirillum</taxon>
    </lineage>
</organism>
<evidence type="ECO:0000256" key="2">
    <source>
        <dbReference type="ARBA" id="ARBA00022679"/>
    </source>
</evidence>
<evidence type="ECO:0000256" key="3">
    <source>
        <dbReference type="ARBA" id="ARBA00022695"/>
    </source>
</evidence>
<dbReference type="SUPFAM" id="SSF56672">
    <property type="entry name" value="DNA/RNA polymerases"/>
    <property type="match status" value="1"/>
</dbReference>
<dbReference type="RefSeq" id="WP_109967819.1">
    <property type="nucleotide sequence ID" value="NZ_CP176093.1"/>
</dbReference>
<evidence type="ECO:0000313" key="11">
    <source>
        <dbReference type="Proteomes" id="UP000245657"/>
    </source>
</evidence>
<dbReference type="Gene3D" id="3.90.1600.10">
    <property type="entry name" value="Palm domain of DNA polymerase"/>
    <property type="match status" value="1"/>
</dbReference>
<dbReference type="InterPro" id="IPR012337">
    <property type="entry name" value="RNaseH-like_sf"/>
</dbReference>
<dbReference type="GO" id="GO:0003887">
    <property type="term" value="F:DNA-directed DNA polymerase activity"/>
    <property type="evidence" value="ECO:0007669"/>
    <property type="project" value="UniProtKB-KW"/>
</dbReference>
<dbReference type="GO" id="GO:0003677">
    <property type="term" value="F:DNA binding"/>
    <property type="evidence" value="ECO:0007669"/>
    <property type="project" value="UniProtKB-KW"/>
</dbReference>
<dbReference type="InterPro" id="IPR006133">
    <property type="entry name" value="DNA-dir_DNA_pol_B_exonuc"/>
</dbReference>
<dbReference type="Gene3D" id="3.30.342.10">
    <property type="entry name" value="DNA Polymerase, chain B, domain 1"/>
    <property type="match status" value="1"/>
</dbReference>
<protein>
    <recommendedName>
        <fullName evidence="7">DNA polymerase</fullName>
        <ecNumber evidence="7">2.7.7.7</ecNumber>
    </recommendedName>
</protein>
<keyword evidence="2 7" id="KW-0808">Transferase</keyword>
<dbReference type="InterPro" id="IPR017964">
    <property type="entry name" value="DNA-dir_DNA_pol_B_CS"/>
</dbReference>
<dbReference type="InterPro" id="IPR006172">
    <property type="entry name" value="DNA-dir_DNA_pol_B"/>
</dbReference>
<gene>
    <name evidence="10" type="ORF">DK846_04870</name>
</gene>
<evidence type="ECO:0000256" key="7">
    <source>
        <dbReference type="RuleBase" id="RU000442"/>
    </source>
</evidence>
<dbReference type="Pfam" id="PF00136">
    <property type="entry name" value="DNA_pol_B"/>
    <property type="match status" value="1"/>
</dbReference>
<dbReference type="OrthoDB" id="323192at2157"/>
<evidence type="ECO:0000256" key="1">
    <source>
        <dbReference type="ARBA" id="ARBA00005755"/>
    </source>
</evidence>
<dbReference type="Pfam" id="PF03104">
    <property type="entry name" value="DNA_pol_B_exo1"/>
    <property type="match status" value="1"/>
</dbReference>
<dbReference type="SMART" id="SM00486">
    <property type="entry name" value="POLBc"/>
    <property type="match status" value="1"/>
</dbReference>
<dbReference type="PANTHER" id="PTHR10322">
    <property type="entry name" value="DNA POLYMERASE CATALYTIC SUBUNIT"/>
    <property type="match status" value="1"/>
</dbReference>
<reference evidence="10 11" key="1">
    <citation type="submission" date="2018-05" db="EMBL/GenBank/DDBJ databases">
        <title>Draft genome of Methanospirillum lacunae Ki8-1.</title>
        <authorList>
            <person name="Dueholm M.S."/>
            <person name="Nielsen P.H."/>
            <person name="Bakmann L.F."/>
            <person name="Otzen D.E."/>
        </authorList>
    </citation>
    <scope>NUCLEOTIDE SEQUENCE [LARGE SCALE GENOMIC DNA]</scope>
    <source>
        <strain evidence="10 11">Ki8-1</strain>
    </source>
</reference>
<dbReference type="Gene3D" id="3.30.420.10">
    <property type="entry name" value="Ribonuclease H-like superfamily/Ribonuclease H"/>
    <property type="match status" value="1"/>
</dbReference>
<dbReference type="GO" id="GO:0006261">
    <property type="term" value="P:DNA-templated DNA replication"/>
    <property type="evidence" value="ECO:0007669"/>
    <property type="project" value="TreeGrafter"/>
</dbReference>
<dbReference type="InterPro" id="IPR050240">
    <property type="entry name" value="DNA_pol_type-B"/>
</dbReference>
<dbReference type="CDD" id="cd05160">
    <property type="entry name" value="DEDDy_DNA_polB_exo"/>
    <property type="match status" value="1"/>
</dbReference>
<feature type="domain" description="DNA-directed DNA polymerase family B exonuclease" evidence="9">
    <location>
        <begin position="125"/>
        <end position="334"/>
    </location>
</feature>
<dbReference type="GeneID" id="97549881"/>
<dbReference type="PRINTS" id="PR00106">
    <property type="entry name" value="DNAPOLB"/>
</dbReference>
<evidence type="ECO:0000256" key="6">
    <source>
        <dbReference type="ARBA" id="ARBA00049244"/>
    </source>
</evidence>
<dbReference type="InterPro" id="IPR023211">
    <property type="entry name" value="DNA_pol_palm_dom_sf"/>
</dbReference>
<dbReference type="CDD" id="cd00145">
    <property type="entry name" value="POLBc"/>
    <property type="match status" value="1"/>
</dbReference>
<dbReference type="InterPro" id="IPR043502">
    <property type="entry name" value="DNA/RNA_pol_sf"/>
</dbReference>
<evidence type="ECO:0000259" key="8">
    <source>
        <dbReference type="Pfam" id="PF00136"/>
    </source>
</evidence>
<proteinExistence type="inferred from homology"/>
<keyword evidence="4 7" id="KW-0239">DNA-directed DNA polymerase</keyword>
<dbReference type="InterPro" id="IPR006134">
    <property type="entry name" value="DNA-dir_DNA_pol_B_multi_dom"/>
</dbReference>
<keyword evidence="3 7" id="KW-0548">Nucleotidyltransferase</keyword>
<dbReference type="InterPro" id="IPR042087">
    <property type="entry name" value="DNA_pol_B_thumb"/>
</dbReference>